<dbReference type="VEuPathDB" id="AmoebaDB:FDP41_007383"/>
<dbReference type="OrthoDB" id="10464356at2759"/>
<name>A0A6A5C8W8_NAEFO</name>
<feature type="compositionally biased region" description="Basic and acidic residues" evidence="1">
    <location>
        <begin position="1"/>
        <end position="12"/>
    </location>
</feature>
<accession>A0A6A5C8W8</accession>
<dbReference type="SUPFAM" id="SSF81383">
    <property type="entry name" value="F-box domain"/>
    <property type="match status" value="1"/>
</dbReference>
<dbReference type="VEuPathDB" id="AmoebaDB:NF0000450"/>
<dbReference type="RefSeq" id="XP_044568919.1">
    <property type="nucleotide sequence ID" value="XM_044711122.1"/>
</dbReference>
<dbReference type="VEuPathDB" id="AmoebaDB:NfTy_002720"/>
<dbReference type="EMBL" id="VFQX01000003">
    <property type="protein sequence ID" value="KAF0984206.1"/>
    <property type="molecule type" value="Genomic_DNA"/>
</dbReference>
<dbReference type="InterPro" id="IPR036047">
    <property type="entry name" value="F-box-like_dom_sf"/>
</dbReference>
<keyword evidence="3" id="KW-1185">Reference proteome</keyword>
<feature type="compositionally biased region" description="Polar residues" evidence="1">
    <location>
        <begin position="13"/>
        <end position="22"/>
    </location>
</feature>
<proteinExistence type="predicted"/>
<evidence type="ECO:0000313" key="2">
    <source>
        <dbReference type="EMBL" id="KAF0984206.1"/>
    </source>
</evidence>
<evidence type="ECO:0000256" key="1">
    <source>
        <dbReference type="SAM" id="MobiDB-lite"/>
    </source>
</evidence>
<evidence type="ECO:0000313" key="3">
    <source>
        <dbReference type="Proteomes" id="UP000444721"/>
    </source>
</evidence>
<dbReference type="Proteomes" id="UP000444721">
    <property type="component" value="Unassembled WGS sequence"/>
</dbReference>
<dbReference type="AlphaFoldDB" id="A0A6A5C8W8"/>
<organism evidence="2 3">
    <name type="scientific">Naegleria fowleri</name>
    <name type="common">Brain eating amoeba</name>
    <dbReference type="NCBI Taxonomy" id="5763"/>
    <lineage>
        <taxon>Eukaryota</taxon>
        <taxon>Discoba</taxon>
        <taxon>Heterolobosea</taxon>
        <taxon>Tetramitia</taxon>
        <taxon>Eutetramitia</taxon>
        <taxon>Vahlkampfiidae</taxon>
        <taxon>Naegleria</taxon>
    </lineage>
</organism>
<evidence type="ECO:0008006" key="4">
    <source>
        <dbReference type="Google" id="ProtNLM"/>
    </source>
</evidence>
<reference evidence="2 3" key="1">
    <citation type="journal article" date="2019" name="Sci. Rep.">
        <title>Nanopore sequencing improves the draft genome of the human pathogenic amoeba Naegleria fowleri.</title>
        <authorList>
            <person name="Liechti N."/>
            <person name="Schurch N."/>
            <person name="Bruggmann R."/>
            <person name="Wittwer M."/>
        </authorList>
    </citation>
    <scope>NUCLEOTIDE SEQUENCE [LARGE SCALE GENOMIC DNA]</scope>
    <source>
        <strain evidence="2 3">ATCC 30894</strain>
    </source>
</reference>
<feature type="region of interest" description="Disordered" evidence="1">
    <location>
        <begin position="1"/>
        <end position="22"/>
    </location>
</feature>
<dbReference type="GeneID" id="68114601"/>
<gene>
    <name evidence="2" type="ORF">FDP41_007383</name>
</gene>
<sequence>MMNRIQTRETQEKQTLTTSPTLTRKELPSLKIRLVQEEAIHFSTTCMNHERKPCSGVSICSLEPDHSSPVHTTSCSIHSVSPHSPHSSQRKQMFPIVDHSCISYGSTKTQHISSYLCNDVIHIICSFLSTSDLWLCARHINMAFHDEALRNDLWRRLYFNKYRTNIHEPECVIHREVCGNRTVWWQLYMEREKWSRYDFSTKEKENFESHDCCGDLFFSTSSRNLPKLEFDEIYHLRIITFKNMATKLGFNEPFSPSSTFEWNLFFEVRQLSFESFNLIPRIDIESIILLGKRILNEYTWNLETSLGKQQLPENTFLSILYILIQAYAIIGDFSKVVVYSCEIMEKRRHEMPCTMIERLRFYRGYSLFKMGHFTQARKDLKTHLEFLRQIKHEKSFDDTIHFSTYHLLNVFYSLMINEIHSRDIGAACEYFKQLLLAHSNLQISKIENENELLSQDWKKINSIFHNMPYLPLAEHFYEKRKLKFAKHLFQQFESQTMSHKNLSTSKRLSEEDKSLLNQQVAFAKKRLAQINAMLTMAKMY</sequence>
<protein>
    <recommendedName>
        <fullName evidence="4">F-box domain-containing protein</fullName>
    </recommendedName>
</protein>
<comment type="caution">
    <text evidence="2">The sequence shown here is derived from an EMBL/GenBank/DDBJ whole genome shotgun (WGS) entry which is preliminary data.</text>
</comment>